<comment type="caution">
    <text evidence="2">The sequence shown here is derived from an EMBL/GenBank/DDBJ whole genome shotgun (WGS) entry which is preliminary data.</text>
</comment>
<keyword evidence="3" id="KW-1185">Reference proteome</keyword>
<keyword evidence="2" id="KW-0560">Oxidoreductase</keyword>
<reference evidence="2 3" key="1">
    <citation type="submission" date="2023-11" db="EMBL/GenBank/DDBJ databases">
        <authorList>
            <person name="Val-Calvo J."/>
            <person name="Scortti M."/>
            <person name="Vazquez-Boland J."/>
        </authorList>
    </citation>
    <scope>NUCLEOTIDE SEQUENCE [LARGE SCALE GENOMIC DNA]</scope>
    <source>
        <strain evidence="2 3">DSM 46662</strain>
    </source>
</reference>
<dbReference type="GO" id="GO:0016491">
    <property type="term" value="F:oxidoreductase activity"/>
    <property type="evidence" value="ECO:0007669"/>
    <property type="project" value="UniProtKB-KW"/>
</dbReference>
<protein>
    <submittedName>
        <fullName evidence="2">NADPH-dependent FMN reductase</fullName>
        <ecNumber evidence="2">1.-.-.-</ecNumber>
    </submittedName>
</protein>
<dbReference type="InterPro" id="IPR029039">
    <property type="entry name" value="Flavoprotein-like_sf"/>
</dbReference>
<dbReference type="RefSeq" id="WP_348609686.1">
    <property type="nucleotide sequence ID" value="NZ_CP157276.1"/>
</dbReference>
<evidence type="ECO:0000313" key="3">
    <source>
        <dbReference type="Proteomes" id="UP001629744"/>
    </source>
</evidence>
<dbReference type="InterPro" id="IPR050712">
    <property type="entry name" value="NAD(P)H-dep_reductase"/>
</dbReference>
<dbReference type="Gene3D" id="3.40.50.360">
    <property type="match status" value="1"/>
</dbReference>
<feature type="domain" description="NADPH-dependent FMN reductase-like" evidence="1">
    <location>
        <begin position="13"/>
        <end position="160"/>
    </location>
</feature>
<name>A0ABW9FNC4_9NOCA</name>
<evidence type="ECO:0000259" key="1">
    <source>
        <dbReference type="Pfam" id="PF03358"/>
    </source>
</evidence>
<dbReference type="PANTHER" id="PTHR30543:SF21">
    <property type="entry name" value="NAD(P)H-DEPENDENT FMN REDUCTASE LOT6"/>
    <property type="match status" value="1"/>
</dbReference>
<dbReference type="SUPFAM" id="SSF52218">
    <property type="entry name" value="Flavoproteins"/>
    <property type="match status" value="1"/>
</dbReference>
<evidence type="ECO:0000313" key="2">
    <source>
        <dbReference type="EMBL" id="MFM1726779.1"/>
    </source>
</evidence>
<dbReference type="Pfam" id="PF03358">
    <property type="entry name" value="FMN_red"/>
    <property type="match status" value="1"/>
</dbReference>
<accession>A0ABW9FNC4</accession>
<dbReference type="PANTHER" id="PTHR30543">
    <property type="entry name" value="CHROMATE REDUCTASE"/>
    <property type="match status" value="1"/>
</dbReference>
<proteinExistence type="predicted"/>
<gene>
    <name evidence="2" type="ORF">ABEU19_000218</name>
</gene>
<dbReference type="EC" id="1.-.-.-" evidence="2"/>
<dbReference type="InterPro" id="IPR005025">
    <property type="entry name" value="FMN_Rdtase-like_dom"/>
</dbReference>
<organism evidence="2 3">
    <name type="scientific">Prescottella soli</name>
    <dbReference type="NCBI Taxonomy" id="1543852"/>
    <lineage>
        <taxon>Bacteria</taxon>
        <taxon>Bacillati</taxon>
        <taxon>Actinomycetota</taxon>
        <taxon>Actinomycetes</taxon>
        <taxon>Mycobacteriales</taxon>
        <taxon>Nocardiaceae</taxon>
        <taxon>Prescottella</taxon>
    </lineage>
</organism>
<sequence>MMTDDLTVPRTLRAVGIAGSLRAGSYNQLLLDNVIRLSPDELEIEPFTRLAEIPPFNEDDARQGGPAVVVELRDAVRAADALIIATPEYNYGVPGVLKNALDWISIPPGNSGLEGKVVALMGASPSILGTARAQSQLRQSFVFTQSHVVNHPEVFVTKAHTRFENGTLTDPGATKLIGQLLNNTVKLVRTLRSADGNAPVPGAVR</sequence>
<dbReference type="Proteomes" id="UP001629744">
    <property type="component" value="Unassembled WGS sequence"/>
</dbReference>
<dbReference type="EMBL" id="JBDLNU010000001">
    <property type="protein sequence ID" value="MFM1726779.1"/>
    <property type="molecule type" value="Genomic_DNA"/>
</dbReference>